<gene>
    <name evidence="1" type="ORF">LS74_000240</name>
</gene>
<evidence type="ECO:0000313" key="2">
    <source>
        <dbReference type="Proteomes" id="UP000029921"/>
    </source>
</evidence>
<dbReference type="Proteomes" id="UP000029921">
    <property type="component" value="Unassembled WGS sequence"/>
</dbReference>
<dbReference type="EMBL" id="JRPE02000001">
    <property type="protein sequence ID" value="TLD93816.1"/>
    <property type="molecule type" value="Genomic_DNA"/>
</dbReference>
<accession>A0A4U8T301</accession>
<dbReference type="AlphaFoldDB" id="A0A4U8T301"/>
<name>A0A4U8T301_9HELI</name>
<comment type="caution">
    <text evidence="1">The sequence shown here is derived from an EMBL/GenBank/DDBJ whole genome shotgun (WGS) entry which is preliminary data.</text>
</comment>
<organism evidence="1 2">
    <name type="scientific">Helicobacter magdeburgensis</name>
    <dbReference type="NCBI Taxonomy" id="471858"/>
    <lineage>
        <taxon>Bacteria</taxon>
        <taxon>Pseudomonadati</taxon>
        <taxon>Campylobacterota</taxon>
        <taxon>Epsilonproteobacteria</taxon>
        <taxon>Campylobacterales</taxon>
        <taxon>Helicobacteraceae</taxon>
        <taxon>Helicobacter</taxon>
    </lineage>
</organism>
<evidence type="ECO:0000313" key="1">
    <source>
        <dbReference type="EMBL" id="TLD93816.1"/>
    </source>
</evidence>
<reference evidence="1 2" key="1">
    <citation type="journal article" date="2014" name="Genome Announc.">
        <title>Draft genome sequences of eight enterohepatic helicobacter species isolated from both laboratory and wild rodents.</title>
        <authorList>
            <person name="Sheh A."/>
            <person name="Shen Z."/>
            <person name="Fox J.G."/>
        </authorList>
    </citation>
    <scope>NUCLEOTIDE SEQUENCE [LARGE SCALE GENOMIC DNA]</scope>
    <source>
        <strain evidence="1 2">MIT 96-1001</strain>
    </source>
</reference>
<dbReference type="RefSeq" id="WP_138128641.1">
    <property type="nucleotide sequence ID" value="NZ_JRPE02000001.1"/>
</dbReference>
<protein>
    <submittedName>
        <fullName evidence="1">Uncharacterized protein</fullName>
    </submittedName>
</protein>
<sequence length="78" mass="8787">MLSKYRILKGHLRERGVCFLLPSDEAKTLSEIVSDGRWDKYDPIVSAIDEDGDYVLIDVRNGGNAVMATLQQAEQYVL</sequence>
<proteinExistence type="predicted"/>
<keyword evidence="2" id="KW-1185">Reference proteome</keyword>